<accession>A0A820CGY5</accession>
<proteinExistence type="predicted"/>
<comment type="caution">
    <text evidence="2">The sequence shown here is derived from an EMBL/GenBank/DDBJ whole genome shotgun (WGS) entry which is preliminary data.</text>
</comment>
<feature type="non-terminal residue" evidence="2">
    <location>
        <position position="1"/>
    </location>
</feature>
<feature type="domain" description="MULE transposase" evidence="1">
    <location>
        <begin position="38"/>
        <end position="105"/>
    </location>
</feature>
<dbReference type="EMBL" id="CAJOAX010023980">
    <property type="protein sequence ID" value="CAF4215339.1"/>
    <property type="molecule type" value="Genomic_DNA"/>
</dbReference>
<name>A0A820CGY5_9BILA</name>
<dbReference type="Proteomes" id="UP000663823">
    <property type="component" value="Unassembled WGS sequence"/>
</dbReference>
<evidence type="ECO:0000313" key="2">
    <source>
        <dbReference type="EMBL" id="CAF4215339.1"/>
    </source>
</evidence>
<evidence type="ECO:0000259" key="1">
    <source>
        <dbReference type="Pfam" id="PF10551"/>
    </source>
</evidence>
<organism evidence="2 3">
    <name type="scientific">Rotaria sordida</name>
    <dbReference type="NCBI Taxonomy" id="392033"/>
    <lineage>
        <taxon>Eukaryota</taxon>
        <taxon>Metazoa</taxon>
        <taxon>Spiralia</taxon>
        <taxon>Gnathifera</taxon>
        <taxon>Rotifera</taxon>
        <taxon>Eurotatoria</taxon>
        <taxon>Bdelloidea</taxon>
        <taxon>Philodinida</taxon>
        <taxon>Philodinidae</taxon>
        <taxon>Rotaria</taxon>
    </lineage>
</organism>
<evidence type="ECO:0000313" key="3">
    <source>
        <dbReference type="Proteomes" id="UP000663823"/>
    </source>
</evidence>
<protein>
    <recommendedName>
        <fullName evidence="1">MULE transposase domain-containing protein</fullName>
    </recommendedName>
</protein>
<dbReference type="AlphaFoldDB" id="A0A820CGY5"/>
<sequence>RFIKEIAPISKIYDEEILKAEFSTELLASVPLARDIRFPCIFCLLRDRKKSTYQKLFQVLKDMAVSMNRIFKPERIISDFESSLISIIPAEFSHAVHQGCYFHYTQAIYSHIQNLSLSTAYSQDKEIRFCCRKLMAIALLAIEKVESSYYNLRATSSTRVKEELRQLFLYFDNHWMNDVPLKL</sequence>
<reference evidence="2" key="1">
    <citation type="submission" date="2021-02" db="EMBL/GenBank/DDBJ databases">
        <authorList>
            <person name="Nowell W R."/>
        </authorList>
    </citation>
    <scope>NUCLEOTIDE SEQUENCE</scope>
</reference>
<dbReference type="InterPro" id="IPR018289">
    <property type="entry name" value="MULE_transposase_dom"/>
</dbReference>
<gene>
    <name evidence="2" type="ORF">OTI717_LOCUS39154</name>
</gene>
<dbReference type="Pfam" id="PF10551">
    <property type="entry name" value="MULE"/>
    <property type="match status" value="1"/>
</dbReference>